<evidence type="ECO:0000256" key="5">
    <source>
        <dbReference type="ARBA" id="ARBA00023163"/>
    </source>
</evidence>
<dbReference type="AlphaFoldDB" id="A0A6J6ZEI7"/>
<dbReference type="Pfam" id="PF00486">
    <property type="entry name" value="Trans_reg_C"/>
    <property type="match status" value="1"/>
</dbReference>
<dbReference type="GO" id="GO:0000976">
    <property type="term" value="F:transcription cis-regulatory region binding"/>
    <property type="evidence" value="ECO:0007669"/>
    <property type="project" value="TreeGrafter"/>
</dbReference>
<dbReference type="PROSITE" id="PS50110">
    <property type="entry name" value="RESPONSE_REGULATORY"/>
    <property type="match status" value="1"/>
</dbReference>
<dbReference type="GO" id="GO:0006355">
    <property type="term" value="P:regulation of DNA-templated transcription"/>
    <property type="evidence" value="ECO:0007669"/>
    <property type="project" value="InterPro"/>
</dbReference>
<feature type="domain" description="Response regulatory" evidence="6">
    <location>
        <begin position="18"/>
        <end position="131"/>
    </location>
</feature>
<evidence type="ECO:0000259" key="6">
    <source>
        <dbReference type="PROSITE" id="PS50110"/>
    </source>
</evidence>
<dbReference type="InterPro" id="IPR001867">
    <property type="entry name" value="OmpR/PhoB-type_DNA-bd"/>
</dbReference>
<dbReference type="GO" id="GO:0000156">
    <property type="term" value="F:phosphorelay response regulator activity"/>
    <property type="evidence" value="ECO:0007669"/>
    <property type="project" value="TreeGrafter"/>
</dbReference>
<dbReference type="InterPro" id="IPR011006">
    <property type="entry name" value="CheY-like_superfamily"/>
</dbReference>
<evidence type="ECO:0000256" key="3">
    <source>
        <dbReference type="ARBA" id="ARBA00023015"/>
    </source>
</evidence>
<dbReference type="GO" id="GO:0005829">
    <property type="term" value="C:cytosol"/>
    <property type="evidence" value="ECO:0007669"/>
    <property type="project" value="TreeGrafter"/>
</dbReference>
<dbReference type="SMART" id="SM00862">
    <property type="entry name" value="Trans_reg_C"/>
    <property type="match status" value="1"/>
</dbReference>
<dbReference type="FunFam" id="1.10.10.10:FF:000018">
    <property type="entry name" value="DNA-binding response regulator ResD"/>
    <property type="match status" value="1"/>
</dbReference>
<feature type="domain" description="OmpR/PhoB-type" evidence="7">
    <location>
        <begin position="141"/>
        <end position="240"/>
    </location>
</feature>
<dbReference type="PANTHER" id="PTHR48111">
    <property type="entry name" value="REGULATOR OF RPOS"/>
    <property type="match status" value="1"/>
</dbReference>
<dbReference type="Gene3D" id="3.40.50.2300">
    <property type="match status" value="1"/>
</dbReference>
<reference evidence="8" key="1">
    <citation type="submission" date="2020-05" db="EMBL/GenBank/DDBJ databases">
        <authorList>
            <person name="Chiriac C."/>
            <person name="Salcher M."/>
            <person name="Ghai R."/>
            <person name="Kavagutti S V."/>
        </authorList>
    </citation>
    <scope>NUCLEOTIDE SEQUENCE</scope>
</reference>
<dbReference type="FunFam" id="3.40.50.2300:FF:000001">
    <property type="entry name" value="DNA-binding response regulator PhoB"/>
    <property type="match status" value="1"/>
</dbReference>
<accession>A0A6J6ZEI7</accession>
<keyword evidence="2" id="KW-0902">Two-component regulatory system</keyword>
<dbReference type="EMBL" id="CAFBPM010000001">
    <property type="protein sequence ID" value="CAB5008867.1"/>
    <property type="molecule type" value="Genomic_DNA"/>
</dbReference>
<name>A0A6J6ZEI7_9ZZZZ</name>
<dbReference type="SUPFAM" id="SSF46894">
    <property type="entry name" value="C-terminal effector domain of the bipartite response regulators"/>
    <property type="match status" value="1"/>
</dbReference>
<gene>
    <name evidence="8" type="ORF">UFOPK3164_00180</name>
    <name evidence="9" type="ORF">UFOPK3427_00889</name>
    <name evidence="10" type="ORF">UFOPK4112_00196</name>
</gene>
<sequence length="240" mass="27061">MTNLVNSSAEPRESRELVVLVVDDEESYRDALSSGLSTEGFRVVLARDGFEAMELFHSEEPDLVLLDVMLPDKSGIEICREIRTSSNVPIIMVSARTTEVDVVLGLEIGASDYVTKPYRFRELLARMRAVLRRGLPAAPADDVISAGSIRLDASRRDITVRGEKLDLSRKEFDLLWLLMTHAGAVVTRDACIDTIWWGQDLLDSRTLDTHIKRLRQKIERDPTNPRHLLTVRGVGFRFEA</sequence>
<dbReference type="CDD" id="cd00383">
    <property type="entry name" value="trans_reg_C"/>
    <property type="match status" value="1"/>
</dbReference>
<evidence type="ECO:0000256" key="4">
    <source>
        <dbReference type="ARBA" id="ARBA00023125"/>
    </source>
</evidence>
<dbReference type="Pfam" id="PF00072">
    <property type="entry name" value="Response_reg"/>
    <property type="match status" value="1"/>
</dbReference>
<dbReference type="SMART" id="SM00448">
    <property type="entry name" value="REC"/>
    <property type="match status" value="1"/>
</dbReference>
<protein>
    <submittedName>
        <fullName evidence="8">Unannotated protein</fullName>
    </submittedName>
</protein>
<organism evidence="8">
    <name type="scientific">freshwater metagenome</name>
    <dbReference type="NCBI Taxonomy" id="449393"/>
    <lineage>
        <taxon>unclassified sequences</taxon>
        <taxon>metagenomes</taxon>
        <taxon>ecological metagenomes</taxon>
    </lineage>
</organism>
<evidence type="ECO:0000313" key="8">
    <source>
        <dbReference type="EMBL" id="CAB4817478.1"/>
    </source>
</evidence>
<dbReference type="InterPro" id="IPR039420">
    <property type="entry name" value="WalR-like"/>
</dbReference>
<evidence type="ECO:0000313" key="9">
    <source>
        <dbReference type="EMBL" id="CAB4872384.1"/>
    </source>
</evidence>
<dbReference type="SUPFAM" id="SSF52172">
    <property type="entry name" value="CheY-like"/>
    <property type="match status" value="1"/>
</dbReference>
<dbReference type="PROSITE" id="PS51755">
    <property type="entry name" value="OMPR_PHOB"/>
    <property type="match status" value="1"/>
</dbReference>
<evidence type="ECO:0000256" key="1">
    <source>
        <dbReference type="ARBA" id="ARBA00022553"/>
    </source>
</evidence>
<dbReference type="InterPro" id="IPR036388">
    <property type="entry name" value="WH-like_DNA-bd_sf"/>
</dbReference>
<keyword evidence="3" id="KW-0805">Transcription regulation</keyword>
<evidence type="ECO:0000313" key="10">
    <source>
        <dbReference type="EMBL" id="CAB5008867.1"/>
    </source>
</evidence>
<dbReference type="EMBL" id="CAFBLT010000001">
    <property type="protein sequence ID" value="CAB4872384.1"/>
    <property type="molecule type" value="Genomic_DNA"/>
</dbReference>
<dbReference type="Gene3D" id="1.10.10.10">
    <property type="entry name" value="Winged helix-like DNA-binding domain superfamily/Winged helix DNA-binding domain"/>
    <property type="match status" value="1"/>
</dbReference>
<keyword evidence="4" id="KW-0238">DNA-binding</keyword>
<dbReference type="PANTHER" id="PTHR48111:SF1">
    <property type="entry name" value="TWO-COMPONENT RESPONSE REGULATOR ORR33"/>
    <property type="match status" value="1"/>
</dbReference>
<keyword evidence="1" id="KW-0597">Phosphoprotein</keyword>
<dbReference type="InterPro" id="IPR001789">
    <property type="entry name" value="Sig_transdc_resp-reg_receiver"/>
</dbReference>
<dbReference type="EMBL" id="CAFABE010000004">
    <property type="protein sequence ID" value="CAB4817478.1"/>
    <property type="molecule type" value="Genomic_DNA"/>
</dbReference>
<dbReference type="GO" id="GO:0032993">
    <property type="term" value="C:protein-DNA complex"/>
    <property type="evidence" value="ECO:0007669"/>
    <property type="project" value="TreeGrafter"/>
</dbReference>
<evidence type="ECO:0000259" key="7">
    <source>
        <dbReference type="PROSITE" id="PS51755"/>
    </source>
</evidence>
<evidence type="ECO:0000256" key="2">
    <source>
        <dbReference type="ARBA" id="ARBA00023012"/>
    </source>
</evidence>
<keyword evidence="5" id="KW-0804">Transcription</keyword>
<proteinExistence type="predicted"/>
<dbReference type="InterPro" id="IPR016032">
    <property type="entry name" value="Sig_transdc_resp-reg_C-effctor"/>
</dbReference>
<dbReference type="Gene3D" id="6.10.250.690">
    <property type="match status" value="1"/>
</dbReference>